<dbReference type="AlphaFoldDB" id="A0A4V1Z6C3"/>
<name>A0A4V1Z6C3_9GAMM</name>
<comment type="caution">
    <text evidence="1">The sequence shown here is derived from an EMBL/GenBank/DDBJ whole genome shotgun (WGS) entry which is preliminary data.</text>
</comment>
<reference evidence="1 2" key="1">
    <citation type="submission" date="2019-02" db="EMBL/GenBank/DDBJ databases">
        <title>Genome sequences of Aliivibrio finisterrensis strains from farmed Atlantic salmon.</title>
        <authorList>
            <person name="Bowman J.P."/>
        </authorList>
    </citation>
    <scope>NUCLEOTIDE SEQUENCE [LARGE SCALE GENOMIC DNA]</scope>
    <source>
        <strain evidence="1 2">A32</strain>
    </source>
</reference>
<gene>
    <name evidence="1" type="ORF">ERW49_18755</name>
</gene>
<dbReference type="RefSeq" id="WP_130088384.1">
    <property type="nucleotide sequence ID" value="NZ_SEZJ01000030.1"/>
</dbReference>
<protein>
    <submittedName>
        <fullName evidence="1">DUF1018 domain-containing protein</fullName>
    </submittedName>
</protein>
<dbReference type="EMBL" id="SEZJ01000030">
    <property type="protein sequence ID" value="RYU41320.1"/>
    <property type="molecule type" value="Genomic_DNA"/>
</dbReference>
<proteinExistence type="predicted"/>
<evidence type="ECO:0000313" key="1">
    <source>
        <dbReference type="EMBL" id="RYU41320.1"/>
    </source>
</evidence>
<organism evidence="1 2">
    <name type="scientific">Aliivibrio finisterrensis</name>
    <dbReference type="NCBI Taxonomy" id="511998"/>
    <lineage>
        <taxon>Bacteria</taxon>
        <taxon>Pseudomonadati</taxon>
        <taxon>Pseudomonadota</taxon>
        <taxon>Gammaproteobacteria</taxon>
        <taxon>Vibrionales</taxon>
        <taxon>Vibrionaceae</taxon>
        <taxon>Aliivibrio</taxon>
    </lineage>
</organism>
<dbReference type="OrthoDB" id="5887050at2"/>
<sequence length="148" mass="16496">MKQPQLNKVNRTALYGLVHKGVKALLTDRMGFCDDDEYRNYLSLATDGKVSCKDMSDAELKQLVSHLTNEGYLNKFTPHLGGNTAQQPTGLQWAKLAALAKARGWSGLNDKGLDAFVMRTVKVERARWLTRSNISDVITGLERWVEAG</sequence>
<evidence type="ECO:0000313" key="2">
    <source>
        <dbReference type="Proteomes" id="UP000293465"/>
    </source>
</evidence>
<dbReference type="InterPro" id="IPR009363">
    <property type="entry name" value="Phage_Mu_Gp16"/>
</dbReference>
<dbReference type="Pfam" id="PF06252">
    <property type="entry name" value="GemA"/>
    <property type="match status" value="1"/>
</dbReference>
<dbReference type="GeneID" id="56277105"/>
<accession>A0A4V1Z6C3</accession>
<dbReference type="Proteomes" id="UP000293465">
    <property type="component" value="Unassembled WGS sequence"/>
</dbReference>